<feature type="transmembrane region" description="Helical" evidence="2">
    <location>
        <begin position="207"/>
        <end position="230"/>
    </location>
</feature>
<gene>
    <name evidence="3" type="ORF">L0C25_15765</name>
</gene>
<keyword evidence="2" id="KW-0812">Transmembrane</keyword>
<accession>A0AA46TEQ6</accession>
<evidence type="ECO:0000313" key="3">
    <source>
        <dbReference type="EMBL" id="UYM03997.1"/>
    </source>
</evidence>
<dbReference type="EMBL" id="CP094970">
    <property type="protein sequence ID" value="UYM03997.1"/>
    <property type="molecule type" value="Genomic_DNA"/>
</dbReference>
<evidence type="ECO:0000313" key="4">
    <source>
        <dbReference type="Proteomes" id="UP001164390"/>
    </source>
</evidence>
<feature type="region of interest" description="Disordered" evidence="1">
    <location>
        <begin position="181"/>
        <end position="200"/>
    </location>
</feature>
<protein>
    <submittedName>
        <fullName evidence="3">Uncharacterized protein</fullName>
    </submittedName>
</protein>
<keyword evidence="2" id="KW-1133">Transmembrane helix</keyword>
<organism evidence="3 4">
    <name type="scientific">Solicola gregarius</name>
    <dbReference type="NCBI Taxonomy" id="2908642"/>
    <lineage>
        <taxon>Bacteria</taxon>
        <taxon>Bacillati</taxon>
        <taxon>Actinomycetota</taxon>
        <taxon>Actinomycetes</taxon>
        <taxon>Propionibacteriales</taxon>
        <taxon>Nocardioidaceae</taxon>
        <taxon>Solicola</taxon>
    </lineage>
</organism>
<dbReference type="Proteomes" id="UP001164390">
    <property type="component" value="Chromosome"/>
</dbReference>
<feature type="compositionally biased region" description="Low complexity" evidence="1">
    <location>
        <begin position="184"/>
        <end position="200"/>
    </location>
</feature>
<evidence type="ECO:0000256" key="1">
    <source>
        <dbReference type="SAM" id="MobiDB-lite"/>
    </source>
</evidence>
<name>A0AA46TEQ6_9ACTN</name>
<sequence length="236" mass="25098">MLEDGTYDLDIQTDETQVFAIPVDWGQRLQVQIDAKLPKAALENSGAFSGFAPEIYTAMRSKASVTTSLDEPSDWTTTPLGNMWLEDDNAWRTGAMTPDVRYLNRDSSDSDISGSDLPGYRYVEVNLSLMKDGVLIPYELTVKRFGEAGNGAPEYEVSDGLNTPAADTTYTSFEEAVAGDDDVAGAGVSGDDTDLASSSDSSGEVPMLALLLGGVGLVVIAGGVTAVALARRPRLR</sequence>
<dbReference type="KEGG" id="sgrg:L0C25_15765"/>
<reference evidence="3" key="1">
    <citation type="submission" date="2022-01" db="EMBL/GenBank/DDBJ databases">
        <title>Nocardioidaceae gen. sp. A5X3R13.</title>
        <authorList>
            <person name="Lopez Marin M.A."/>
            <person name="Uhlik O."/>
        </authorList>
    </citation>
    <scope>NUCLEOTIDE SEQUENCE</scope>
    <source>
        <strain evidence="3">A5X3R13</strain>
    </source>
</reference>
<dbReference type="RefSeq" id="WP_271632640.1">
    <property type="nucleotide sequence ID" value="NZ_CP094970.1"/>
</dbReference>
<keyword evidence="2" id="KW-0472">Membrane</keyword>
<proteinExistence type="predicted"/>
<keyword evidence="4" id="KW-1185">Reference proteome</keyword>
<dbReference type="AlphaFoldDB" id="A0AA46TEQ6"/>
<evidence type="ECO:0000256" key="2">
    <source>
        <dbReference type="SAM" id="Phobius"/>
    </source>
</evidence>